<dbReference type="GO" id="GO:0015630">
    <property type="term" value="C:microtubule cytoskeleton"/>
    <property type="evidence" value="ECO:0007669"/>
    <property type="project" value="InterPro"/>
</dbReference>
<feature type="compositionally biased region" description="Polar residues" evidence="6">
    <location>
        <begin position="366"/>
        <end position="375"/>
    </location>
</feature>
<dbReference type="PANTHER" id="PTHR15073">
    <property type="entry name" value="MICROTUBULE-ASSOCIATED PROTEIN"/>
    <property type="match status" value="1"/>
</dbReference>
<feature type="region of interest" description="Disordered" evidence="6">
    <location>
        <begin position="683"/>
        <end position="716"/>
    </location>
</feature>
<comment type="similarity">
    <text evidence="2">Belongs to the MAP7 family.</text>
</comment>
<feature type="compositionally biased region" description="Low complexity" evidence="6">
    <location>
        <begin position="193"/>
        <end position="206"/>
    </location>
</feature>
<feature type="compositionally biased region" description="Basic and acidic residues" evidence="6">
    <location>
        <begin position="407"/>
        <end position="514"/>
    </location>
</feature>
<feature type="compositionally biased region" description="Basic and acidic residues" evidence="6">
    <location>
        <begin position="584"/>
        <end position="595"/>
    </location>
</feature>
<reference evidence="7" key="1">
    <citation type="submission" date="2025-08" db="UniProtKB">
        <authorList>
            <consortium name="RefSeq"/>
        </authorList>
    </citation>
    <scope>IDENTIFICATION</scope>
    <source>
        <tissue evidence="7">Muscle</tissue>
    </source>
</reference>
<feature type="region of interest" description="Disordered" evidence="6">
    <location>
        <begin position="1"/>
        <end position="54"/>
    </location>
</feature>
<accession>A0A9Q9YTQ1</accession>
<keyword evidence="5" id="KW-0206">Cytoskeleton</keyword>
<dbReference type="InterPro" id="IPR008604">
    <property type="entry name" value="MAP7_fam"/>
</dbReference>
<feature type="region of interest" description="Disordered" evidence="6">
    <location>
        <begin position="192"/>
        <end position="637"/>
    </location>
</feature>
<feature type="compositionally biased region" description="Pro residues" evidence="6">
    <location>
        <begin position="322"/>
        <end position="337"/>
    </location>
</feature>
<dbReference type="Pfam" id="PF05672">
    <property type="entry name" value="MAP7"/>
    <property type="match status" value="1"/>
</dbReference>
<dbReference type="GO" id="GO:0000226">
    <property type="term" value="P:microtubule cytoskeleton organization"/>
    <property type="evidence" value="ECO:0007669"/>
    <property type="project" value="InterPro"/>
</dbReference>
<dbReference type="InterPro" id="IPR051483">
    <property type="entry name" value="MAP7_domain-containing"/>
</dbReference>
<keyword evidence="3" id="KW-0963">Cytoplasm</keyword>
<proteinExistence type="inferred from homology"/>
<feature type="compositionally biased region" description="Low complexity" evidence="6">
    <location>
        <begin position="12"/>
        <end position="22"/>
    </location>
</feature>
<feature type="compositionally biased region" description="Basic and acidic residues" evidence="6">
    <location>
        <begin position="521"/>
        <end position="553"/>
    </location>
</feature>
<feature type="region of interest" description="Disordered" evidence="6">
    <location>
        <begin position="66"/>
        <end position="166"/>
    </location>
</feature>
<feature type="compositionally biased region" description="Basic and acidic residues" evidence="6">
    <location>
        <begin position="66"/>
        <end position="152"/>
    </location>
</feature>
<dbReference type="GeneID" id="109104436"/>
<gene>
    <name evidence="7" type="primary">LOC109104436</name>
</gene>
<name>A0A9Q9YTQ1_CYPCA</name>
<organism evidence="7">
    <name type="scientific">Cyprinus carpio</name>
    <name type="common">Common carp</name>
    <dbReference type="NCBI Taxonomy" id="7962"/>
    <lineage>
        <taxon>Eukaryota</taxon>
        <taxon>Metazoa</taxon>
        <taxon>Chordata</taxon>
        <taxon>Craniata</taxon>
        <taxon>Vertebrata</taxon>
        <taxon>Euteleostomi</taxon>
        <taxon>Actinopterygii</taxon>
        <taxon>Neopterygii</taxon>
        <taxon>Teleostei</taxon>
        <taxon>Ostariophysi</taxon>
        <taxon>Cypriniformes</taxon>
        <taxon>Cyprinidae</taxon>
        <taxon>Cyprininae</taxon>
        <taxon>Cyprinus</taxon>
    </lineage>
</organism>
<evidence type="ECO:0000256" key="2">
    <source>
        <dbReference type="ARBA" id="ARBA00007525"/>
    </source>
</evidence>
<evidence type="ECO:0000256" key="6">
    <source>
        <dbReference type="SAM" id="MobiDB-lite"/>
    </source>
</evidence>
<evidence type="ECO:0000256" key="4">
    <source>
        <dbReference type="ARBA" id="ARBA00023054"/>
    </source>
</evidence>
<evidence type="ECO:0000313" key="7">
    <source>
        <dbReference type="RefSeq" id="XP_042626218.1"/>
    </source>
</evidence>
<keyword evidence="4" id="KW-0175">Coiled coil</keyword>
<feature type="compositionally biased region" description="Polar residues" evidence="6">
    <location>
        <begin position="609"/>
        <end position="633"/>
    </location>
</feature>
<evidence type="ECO:0000256" key="5">
    <source>
        <dbReference type="ARBA" id="ARBA00023212"/>
    </source>
</evidence>
<feature type="compositionally biased region" description="Polar residues" evidence="6">
    <location>
        <begin position="306"/>
        <end position="321"/>
    </location>
</feature>
<feature type="compositionally biased region" description="Acidic residues" evidence="6">
    <location>
        <begin position="554"/>
        <end position="564"/>
    </location>
</feature>
<evidence type="ECO:0000256" key="1">
    <source>
        <dbReference type="ARBA" id="ARBA00004245"/>
    </source>
</evidence>
<evidence type="ECO:0000256" key="3">
    <source>
        <dbReference type="ARBA" id="ARBA00022490"/>
    </source>
</evidence>
<dbReference type="AlphaFoldDB" id="A0A9Q9YTQ1"/>
<dbReference type="SMR" id="A0A9Q9YTQ1"/>
<comment type="subcellular location">
    <subcellularLocation>
        <location evidence="1">Cytoplasm</location>
        <location evidence="1">Cytoskeleton</location>
    </subcellularLocation>
</comment>
<dbReference type="PANTHER" id="PTHR15073:SF5">
    <property type="entry name" value="MAP7 DOMAIN-CONTAINING PROTEIN 3"/>
    <property type="match status" value="1"/>
</dbReference>
<dbReference type="Proteomes" id="UP001155660">
    <property type="component" value="Chromosome A14"/>
</dbReference>
<sequence>MAEGATSLKGLRAQMAAAAQAQAEERRNQAGNSPTPAAPASTVKSQTRPVIDGAALRIDDKLRVAKERREEQEKQHASRETQLLERERKTRLQVERQMEERQKKLEEQRRKEEQRRAAVEEKRKQKLEEEKVHYEAVMRRTLERSQRVEQRQKRWSWGGLSDSDNKNVSIARRMLAAPVDSSVLSRLLTPTQASLARSKSAAALSAEGGDTQESHLCPRSASASPMQPPAHGPLRSRSSDRKKGPPASVSADGISSMMQQKAEKEKRFTSPVGKRPASPSSRHRSPSPSPAANTTTRAPSPGAAKQSPSFRTPSPSGSKQRPPSPQPSATSKPPPIQKPALTPTGPPTLRKRDSKPKDMSPMMPVTPQSPETSMPSPAPAPKTKEESSSKAGIAGTNSAAEASKILAENRRLAREQKEKEEQLRIQKEEEEKLRKEEEKRLAEEERLRRAEEEKRLAEERKREEEVQARIAEEERQRMELEEQQRQAELEKEREEAEAKALEEAERQRQERERIMQQNQQERMERKKRIEEIMKRTRKTDQIDFKSNDERDIPYEDGEEAEDQIYCENKEYQAVESEQNAMKTEPSDFQEHHLPEEEPVSEQEGPVDRMNTQTDVDNKENSNGTGTEDFSVDSSPPLKSCLMEGSEFVNEDSKVNLVPGLNGKGGPWSFEELIDLGVHAKSKPLLDDGGPEGPKVAFEEKTSSIHPAQPIEALSEM</sequence>
<protein>
    <submittedName>
        <fullName evidence="7">Ensconsin-like isoform X17</fullName>
    </submittedName>
</protein>
<dbReference type="RefSeq" id="XP_042626218.1">
    <property type="nucleotide sequence ID" value="XM_042770284.1"/>
</dbReference>